<gene>
    <name evidence="2" type="ORF">WAK64_09555</name>
</gene>
<dbReference type="EMBL" id="JBBAXC010000006">
    <property type="protein sequence ID" value="MEI5907302.1"/>
    <property type="molecule type" value="Genomic_DNA"/>
</dbReference>
<name>A0ABU8HDR4_9BACI</name>
<keyword evidence="3" id="KW-1185">Reference proteome</keyword>
<protein>
    <submittedName>
        <fullName evidence="2">YpmS family protein</fullName>
    </submittedName>
</protein>
<organism evidence="2 3">
    <name type="scientific">Bacillus spongiae</name>
    <dbReference type="NCBI Taxonomy" id="2683610"/>
    <lineage>
        <taxon>Bacteria</taxon>
        <taxon>Bacillati</taxon>
        <taxon>Bacillota</taxon>
        <taxon>Bacilli</taxon>
        <taxon>Bacillales</taxon>
        <taxon>Bacillaceae</taxon>
        <taxon>Bacillus</taxon>
    </lineage>
</organism>
<sequence>MKNRWKLAFFTLLVFVLIVLIVIFSFLFKPIEDDDIVYKQIDREKEDIPLELTTNKENLTNLIDLYINENHLNGPIDYSVKLTDQIELYGTMAVFTGSIDLKMTFEPQVLSNGDLILKQKTISLGTINLPVPYVLKFIRDSYKLPEWVKIQPNEESIYVALTEMKLKSGLSVHAKTFDLATDQISFMLYVSDKTVQP</sequence>
<evidence type="ECO:0000313" key="2">
    <source>
        <dbReference type="EMBL" id="MEI5907302.1"/>
    </source>
</evidence>
<reference evidence="2 3" key="1">
    <citation type="journal article" date="2018" name="J. Microbiol.">
        <title>Bacillus spongiae sp. nov., isolated from sponge of Jeju Island.</title>
        <authorList>
            <person name="Lee G.E."/>
            <person name="Im W.T."/>
            <person name="Park J.S."/>
        </authorList>
    </citation>
    <scope>NUCLEOTIDE SEQUENCE [LARGE SCALE GENOMIC DNA]</scope>
    <source>
        <strain evidence="2 3">135PIL107-10</strain>
    </source>
</reference>
<accession>A0ABU8HDR4</accession>
<feature type="transmembrane region" description="Helical" evidence="1">
    <location>
        <begin position="7"/>
        <end position="28"/>
    </location>
</feature>
<comment type="caution">
    <text evidence="2">The sequence shown here is derived from an EMBL/GenBank/DDBJ whole genome shotgun (WGS) entry which is preliminary data.</text>
</comment>
<evidence type="ECO:0000313" key="3">
    <source>
        <dbReference type="Proteomes" id="UP001312865"/>
    </source>
</evidence>
<proteinExistence type="predicted"/>
<dbReference type="Proteomes" id="UP001312865">
    <property type="component" value="Unassembled WGS sequence"/>
</dbReference>
<keyword evidence="1" id="KW-1133">Transmembrane helix</keyword>
<keyword evidence="1" id="KW-0812">Transmembrane</keyword>
<dbReference type="RefSeq" id="WP_336586734.1">
    <property type="nucleotide sequence ID" value="NZ_JBBAXC010000006.1"/>
</dbReference>
<keyword evidence="1" id="KW-0472">Membrane</keyword>
<evidence type="ECO:0000256" key="1">
    <source>
        <dbReference type="SAM" id="Phobius"/>
    </source>
</evidence>
<dbReference type="Pfam" id="PF09911">
    <property type="entry name" value="DUF2140"/>
    <property type="match status" value="1"/>
</dbReference>
<dbReference type="InterPro" id="IPR018672">
    <property type="entry name" value="DUF2140"/>
</dbReference>